<dbReference type="VEuPathDB" id="FungiDB:RhiirA1_449885"/>
<gene>
    <name evidence="1" type="ORF">RhiirA4_457757</name>
</gene>
<comment type="caution">
    <text evidence="1">The sequence shown here is derived from an EMBL/GenBank/DDBJ whole genome shotgun (WGS) entry which is preliminary data.</text>
</comment>
<keyword evidence="2" id="KW-1185">Reference proteome</keyword>
<dbReference type="Proteomes" id="UP000234323">
    <property type="component" value="Unassembled WGS sequence"/>
</dbReference>
<dbReference type="EMBL" id="LLXI01000270">
    <property type="protein sequence ID" value="PKY43697.1"/>
    <property type="molecule type" value="Genomic_DNA"/>
</dbReference>
<accession>A0A2I1GAN7</accession>
<dbReference type="VEuPathDB" id="FungiDB:FUN_022362"/>
<organism evidence="1 2">
    <name type="scientific">Rhizophagus irregularis</name>
    <dbReference type="NCBI Taxonomy" id="588596"/>
    <lineage>
        <taxon>Eukaryota</taxon>
        <taxon>Fungi</taxon>
        <taxon>Fungi incertae sedis</taxon>
        <taxon>Mucoromycota</taxon>
        <taxon>Glomeromycotina</taxon>
        <taxon>Glomeromycetes</taxon>
        <taxon>Glomerales</taxon>
        <taxon>Glomeraceae</taxon>
        <taxon>Rhizophagus</taxon>
    </lineage>
</organism>
<protein>
    <recommendedName>
        <fullName evidence="3">F-box domain-containing protein</fullName>
    </recommendedName>
</protein>
<evidence type="ECO:0000313" key="1">
    <source>
        <dbReference type="EMBL" id="PKY43697.1"/>
    </source>
</evidence>
<evidence type="ECO:0008006" key="3">
    <source>
        <dbReference type="Google" id="ProtNLM"/>
    </source>
</evidence>
<sequence length="519" mass="60997">MTPQLNFDCLTRIFKFIIEEDDDSSLLYSSSLVNKLWCQAAIPFLWSNPWKFNSNRNNLQWKRNILIKTYLSCLYQESREILINKDFFKELFLILSDHSSSQETIKTNKNGKTLLINNIQNRPTFVYPEFLRHLKLNSLVYAVKFWSKSNLSESNIQTVYKNTLIEMINYLFNKSTCLFTLDIRYCDGENFQSLQILANFLETSNGNIKSLLGLKTFEYNPGTIPELDRIFKSLSITSHKIKRIPIYPDIVIDNLTKLIKVQKNISEVIVTNGSYDPYDWEESDVISIIIERANSITHLTLEDIYFPLSFLSLFVNLKELFLKSIHFNEHWNPLSEIFLPNLQMFHFEPKNSDMKLISKFIYNNPYELLQIKIKCEKIENSFLTKDLFITMTNYCQNLTIYEGPIISNATKELKEFLISCKNLLILHLYSINNNLNYENFDNLLNEISQIIPKKLNTLIISGRWTITSNSLENFLKSRESLSSKKINFYWGSLVNYEGKFRNICSKYRKKGIVDKYGDF</sequence>
<name>A0A2I1GAN7_9GLOM</name>
<dbReference type="AlphaFoldDB" id="A0A2I1GAN7"/>
<proteinExistence type="predicted"/>
<reference evidence="1 2" key="1">
    <citation type="submission" date="2015-10" db="EMBL/GenBank/DDBJ databases">
        <title>Genome analyses suggest a sexual origin of heterokaryosis in a supposedly ancient asexual fungus.</title>
        <authorList>
            <person name="Ropars J."/>
            <person name="Sedzielewska K."/>
            <person name="Noel J."/>
            <person name="Charron P."/>
            <person name="Farinelli L."/>
            <person name="Marton T."/>
            <person name="Kruger M."/>
            <person name="Pelin A."/>
            <person name="Brachmann A."/>
            <person name="Corradi N."/>
        </authorList>
    </citation>
    <scope>NUCLEOTIDE SEQUENCE [LARGE SCALE GENOMIC DNA]</scope>
    <source>
        <strain evidence="1 2">A4</strain>
    </source>
</reference>
<evidence type="ECO:0000313" key="2">
    <source>
        <dbReference type="Proteomes" id="UP000234323"/>
    </source>
</evidence>
<dbReference type="VEuPathDB" id="FungiDB:RhiirFUN_025671"/>
<dbReference type="VEuPathDB" id="FungiDB:RhiirA1_449886"/>